<proteinExistence type="predicted"/>
<accession>A0A7S1BAZ0</accession>
<keyword evidence="2" id="KW-0732">Signal</keyword>
<dbReference type="EMBL" id="HBFR01011031">
    <property type="protein sequence ID" value="CAD8880766.1"/>
    <property type="molecule type" value="Transcribed_RNA"/>
</dbReference>
<evidence type="ECO:0000256" key="1">
    <source>
        <dbReference type="SAM" id="MobiDB-lite"/>
    </source>
</evidence>
<evidence type="ECO:0008006" key="4">
    <source>
        <dbReference type="Google" id="ProtNLM"/>
    </source>
</evidence>
<gene>
    <name evidence="3" type="ORF">CHYS00102_LOCUS7952</name>
</gene>
<name>A0A7S1BAZ0_9STRA</name>
<feature type="region of interest" description="Disordered" evidence="1">
    <location>
        <begin position="284"/>
        <end position="308"/>
    </location>
</feature>
<protein>
    <recommendedName>
        <fullName evidence="4">BRO1 domain-containing protein</fullName>
    </recommendedName>
</protein>
<sequence>MLLHSPYITTIASVALLCVSCLLSCNLANSCETKLQLYRHINCHRSYPSAFIQRSYNNHQSISRCSPHSTSFQSFPCRIPTRTFKHHSTSTIVTLFSKLKESEQHSKKNGEEEVLTVPLIAELIEVSFIHACMQLSSGYVDVLKGFLAATKAAYERGVTLDDLGEEISLYDKSVRTAGRDLAPEELALRRTWLATGYATLRMVNHPAEASPPIIQEATYGKVQMIVETIVPIKLAGKPFQSIEAEEIFSAKDSISQEDRAFLMTAAKVSYMMIEVLNDEKLASRDLTDGGDTVSESSSVPGPSIPGTR</sequence>
<feature type="chain" id="PRO_5031409673" description="BRO1 domain-containing protein" evidence="2">
    <location>
        <begin position="31"/>
        <end position="308"/>
    </location>
</feature>
<dbReference type="AlphaFoldDB" id="A0A7S1BAZ0"/>
<reference evidence="3" key="1">
    <citation type="submission" date="2021-01" db="EMBL/GenBank/DDBJ databases">
        <authorList>
            <person name="Corre E."/>
            <person name="Pelletier E."/>
            <person name="Niang G."/>
            <person name="Scheremetjew M."/>
            <person name="Finn R."/>
            <person name="Kale V."/>
            <person name="Holt S."/>
            <person name="Cochrane G."/>
            <person name="Meng A."/>
            <person name="Brown T."/>
            <person name="Cohen L."/>
        </authorList>
    </citation>
    <scope>NUCLEOTIDE SEQUENCE</scope>
    <source>
        <strain evidence="3">308</strain>
    </source>
</reference>
<evidence type="ECO:0000256" key="2">
    <source>
        <dbReference type="SAM" id="SignalP"/>
    </source>
</evidence>
<organism evidence="3">
    <name type="scientific">Corethron hystrix</name>
    <dbReference type="NCBI Taxonomy" id="216773"/>
    <lineage>
        <taxon>Eukaryota</taxon>
        <taxon>Sar</taxon>
        <taxon>Stramenopiles</taxon>
        <taxon>Ochrophyta</taxon>
        <taxon>Bacillariophyta</taxon>
        <taxon>Coscinodiscophyceae</taxon>
        <taxon>Corethrophycidae</taxon>
        <taxon>Corethrales</taxon>
        <taxon>Corethraceae</taxon>
        <taxon>Corethron</taxon>
    </lineage>
</organism>
<feature type="signal peptide" evidence="2">
    <location>
        <begin position="1"/>
        <end position="30"/>
    </location>
</feature>
<evidence type="ECO:0000313" key="3">
    <source>
        <dbReference type="EMBL" id="CAD8880766.1"/>
    </source>
</evidence>